<dbReference type="RefSeq" id="WP_188495024.1">
    <property type="nucleotide sequence ID" value="NZ_BMGA01000008.1"/>
</dbReference>
<keyword evidence="1" id="KW-0732">Signal</keyword>
<gene>
    <name evidence="2" type="ORF">GCM10008015_27710</name>
</gene>
<keyword evidence="3" id="KW-1185">Reference proteome</keyword>
<evidence type="ECO:0000256" key="1">
    <source>
        <dbReference type="SAM" id="SignalP"/>
    </source>
</evidence>
<evidence type="ECO:0000313" key="3">
    <source>
        <dbReference type="Proteomes" id="UP000658793"/>
    </source>
</evidence>
<name>A0ABQ1HQS3_9FLAO</name>
<proteinExistence type="predicted"/>
<protein>
    <recommendedName>
        <fullName evidence="4">TonB C-terminal domain-containing protein</fullName>
    </recommendedName>
</protein>
<comment type="caution">
    <text evidence="2">The sequence shown here is derived from an EMBL/GenBank/DDBJ whole genome shotgun (WGS) entry which is preliminary data.</text>
</comment>
<sequence length="304" mass="35549">MTIKKLALLIILLHSIISFSQINNKTDLQERVSEYSNEAINRERQNRYYTEAEYKLVSELEKNSFQATANPDENNELSLFLKQNLSTQDLKKIDYHKITSSFLFKLNPYKLDNYDYTIRLTFEIGKDNKAQNIKIQTGNADFNKQIKNVFKTFPLEKLNIDTENKSAIISVQLFCRENKKTIIKASTNAVYDVTPSLNECQNLDYSKRNSCFYNELNKYILKHISLEAISKQKLKGEISIYPRFSIDTNGKIFKVNSIAPNTIIKNEIDRIIQSFDKKILPAKRNDTTKEYFYETSYILFIEKT</sequence>
<evidence type="ECO:0008006" key="4">
    <source>
        <dbReference type="Google" id="ProtNLM"/>
    </source>
</evidence>
<evidence type="ECO:0000313" key="2">
    <source>
        <dbReference type="EMBL" id="GGA85421.1"/>
    </source>
</evidence>
<accession>A0ABQ1HQS3</accession>
<organism evidence="2 3">
    <name type="scientific">Flavobacterium palustre</name>
    <dbReference type="NCBI Taxonomy" id="1476463"/>
    <lineage>
        <taxon>Bacteria</taxon>
        <taxon>Pseudomonadati</taxon>
        <taxon>Bacteroidota</taxon>
        <taxon>Flavobacteriia</taxon>
        <taxon>Flavobacteriales</taxon>
        <taxon>Flavobacteriaceae</taxon>
        <taxon>Flavobacterium</taxon>
    </lineage>
</organism>
<feature type="signal peptide" evidence="1">
    <location>
        <begin position="1"/>
        <end position="20"/>
    </location>
</feature>
<dbReference type="EMBL" id="BMGA01000008">
    <property type="protein sequence ID" value="GGA85421.1"/>
    <property type="molecule type" value="Genomic_DNA"/>
</dbReference>
<feature type="chain" id="PRO_5045433227" description="TonB C-terminal domain-containing protein" evidence="1">
    <location>
        <begin position="21"/>
        <end position="304"/>
    </location>
</feature>
<reference evidence="3" key="1">
    <citation type="journal article" date="2019" name="Int. J. Syst. Evol. Microbiol.">
        <title>The Global Catalogue of Microorganisms (GCM) 10K type strain sequencing project: providing services to taxonomists for standard genome sequencing and annotation.</title>
        <authorList>
            <consortium name="The Broad Institute Genomics Platform"/>
            <consortium name="The Broad Institute Genome Sequencing Center for Infectious Disease"/>
            <person name="Wu L."/>
            <person name="Ma J."/>
        </authorList>
    </citation>
    <scope>NUCLEOTIDE SEQUENCE [LARGE SCALE GENOMIC DNA]</scope>
    <source>
        <strain evidence="3">CGMCC 1.12811</strain>
    </source>
</reference>
<dbReference type="Proteomes" id="UP000658793">
    <property type="component" value="Unassembled WGS sequence"/>
</dbReference>